<reference evidence="3 4" key="1">
    <citation type="journal article" date="2017" name="DNA Res.">
        <title>Complete genome sequence and expression profile of the commercial lytic enzyme producer Lysobacter enzymogenes M497-1.</title>
        <authorList>
            <person name="Takami H."/>
            <person name="Toyoda A."/>
            <person name="Uchiyama I."/>
            <person name="Itoh T."/>
            <person name="Takaki Y."/>
            <person name="Arai W."/>
            <person name="Nishi S."/>
            <person name="Kawai M."/>
            <person name="Shinya K."/>
            <person name="Ikeda H."/>
        </authorList>
    </citation>
    <scope>NUCLEOTIDE SEQUENCE [LARGE SCALE GENOMIC DNA]</scope>
    <source>
        <strain evidence="3 4">M497-1</strain>
    </source>
</reference>
<evidence type="ECO:0000256" key="2">
    <source>
        <dbReference type="SAM" id="SignalP"/>
    </source>
</evidence>
<evidence type="ECO:0000313" key="3">
    <source>
        <dbReference type="EMBL" id="BAV95683.1"/>
    </source>
</evidence>
<dbReference type="EMBL" id="AP014940">
    <property type="protein sequence ID" value="BAV95683.1"/>
    <property type="molecule type" value="Genomic_DNA"/>
</dbReference>
<name>A0AAU9ACY3_LYSEN</name>
<keyword evidence="2" id="KW-0732">Signal</keyword>
<evidence type="ECO:0000313" key="4">
    <source>
        <dbReference type="Proteomes" id="UP000218824"/>
    </source>
</evidence>
<feature type="compositionally biased region" description="Pro residues" evidence="1">
    <location>
        <begin position="273"/>
        <end position="286"/>
    </location>
</feature>
<feature type="chain" id="PRO_5043706433" evidence="2">
    <location>
        <begin position="21"/>
        <end position="286"/>
    </location>
</feature>
<sequence length="286" mass="30527">MRAHIPLALCLLLAAAPALAGSDFCDGGGKTADSGAVEVPPDPTGGSCEVNMLVTDRPQSSDDAYWRMRDLPFTQANVNVLKGSDAWPELPLDLVEAHLPGGYAAKQTIQGPIDPPIGEPGGAYGESTFLEWSFRPDGIGLSARVLTLSALADGRATYLRVDWLEPPQPDWSYAGQTAAPQTLDSRLVRLYASGAASPQRITLLHDGAYVRVGLGLPVQQWISFALPNERWLPQRLRNGPVKGSPLSEGMGLRVDWPSLKPGTLNRDAEGAAIPPPDPDPVTPRLD</sequence>
<feature type="region of interest" description="Disordered" evidence="1">
    <location>
        <begin position="257"/>
        <end position="286"/>
    </location>
</feature>
<evidence type="ECO:0000256" key="1">
    <source>
        <dbReference type="SAM" id="MobiDB-lite"/>
    </source>
</evidence>
<accession>A0AAU9ACY3</accession>
<dbReference type="KEGG" id="lem:LEN_0196"/>
<proteinExistence type="predicted"/>
<dbReference type="RefSeq" id="WP_096376293.1">
    <property type="nucleotide sequence ID" value="NZ_AP014940.1"/>
</dbReference>
<organism evidence="3 4">
    <name type="scientific">Lysobacter enzymogenes</name>
    <dbReference type="NCBI Taxonomy" id="69"/>
    <lineage>
        <taxon>Bacteria</taxon>
        <taxon>Pseudomonadati</taxon>
        <taxon>Pseudomonadota</taxon>
        <taxon>Gammaproteobacteria</taxon>
        <taxon>Lysobacterales</taxon>
        <taxon>Lysobacteraceae</taxon>
        <taxon>Lysobacter</taxon>
    </lineage>
</organism>
<feature type="signal peptide" evidence="2">
    <location>
        <begin position="1"/>
        <end position="20"/>
    </location>
</feature>
<dbReference type="AlphaFoldDB" id="A0AAU9ACY3"/>
<dbReference type="GeneID" id="83062133"/>
<gene>
    <name evidence="3" type="ORF">LEN_0196</name>
</gene>
<protein>
    <submittedName>
        <fullName evidence="3">Uncharacterized protein</fullName>
    </submittedName>
</protein>
<dbReference type="Proteomes" id="UP000218824">
    <property type="component" value="Chromosome"/>
</dbReference>